<dbReference type="PANTHER" id="PTHR30096">
    <property type="entry name" value="4,5-DOPA DIOXYGENASE EXTRADIOL-LIKE PROTEIN"/>
    <property type="match status" value="1"/>
</dbReference>
<sequence length="321" mass="35934">MPTRQFWLKSSPLLLLTRPSTSFDLLSAFNHQYSSLQEPFQYSGNMTKGVVISFAHGGGPLPLLDDPMHKDIIYSLKNRVPKILRLDTPKAPRAIILVTAHWSERVPTISNADKHKLYYDYGGFPPEMYKLKYDAPGSPAVAKEVFDTLQTAGLKPDTDGERGWDHGVFVPMTLVNPKANIPIIQLSILSSEDPATHLKMGEALSTLRNSNIAIIGSGFSSFHNLRLMFSGVTDDPAFRRRNEAWNTAVKDAIEEEDLEKREEKLGHWRKFANAYEMHPRGGADHFLPLVVCASAGGAGKAKSYTDSFLGLKMYSFYWDEE</sequence>
<organism evidence="9 11">
    <name type="scientific">Venturia inaequalis</name>
    <name type="common">Apple scab fungus</name>
    <dbReference type="NCBI Taxonomy" id="5025"/>
    <lineage>
        <taxon>Eukaryota</taxon>
        <taxon>Fungi</taxon>
        <taxon>Dikarya</taxon>
        <taxon>Ascomycota</taxon>
        <taxon>Pezizomycotina</taxon>
        <taxon>Dothideomycetes</taxon>
        <taxon>Pleosporomycetidae</taxon>
        <taxon>Venturiales</taxon>
        <taxon>Venturiaceae</taxon>
        <taxon>Venturia</taxon>
    </lineage>
</organism>
<evidence type="ECO:0000256" key="6">
    <source>
        <dbReference type="SAM" id="SignalP"/>
    </source>
</evidence>
<accession>A0A8H3V9Y7</accession>
<evidence type="ECO:0000313" key="9">
    <source>
        <dbReference type="EMBL" id="KAE9984800.1"/>
    </source>
</evidence>
<feature type="chain" id="PRO_5044690813" description="Extradiol ring-cleavage dioxygenase class III enzyme subunit B domain-containing protein" evidence="6">
    <location>
        <begin position="23"/>
        <end position="321"/>
    </location>
</feature>
<dbReference type="EMBL" id="WNWR01000127">
    <property type="protein sequence ID" value="KAE9990668.1"/>
    <property type="molecule type" value="Genomic_DNA"/>
</dbReference>
<comment type="similarity">
    <text evidence="2">Belongs to the DODA-type extradiol aromatic ring-opening dioxygenase family.</text>
</comment>
<keyword evidence="3" id="KW-0479">Metal-binding</keyword>
<dbReference type="InterPro" id="IPR004183">
    <property type="entry name" value="Xdiol_dOase_suB"/>
</dbReference>
<dbReference type="CDD" id="cd07363">
    <property type="entry name" value="45_DOPA_Dioxygenase"/>
    <property type="match status" value="1"/>
</dbReference>
<dbReference type="Proteomes" id="UP000490939">
    <property type="component" value="Unassembled WGS sequence"/>
</dbReference>
<evidence type="ECO:0000256" key="3">
    <source>
        <dbReference type="ARBA" id="ARBA00022723"/>
    </source>
</evidence>
<evidence type="ECO:0000256" key="4">
    <source>
        <dbReference type="ARBA" id="ARBA00022833"/>
    </source>
</evidence>
<evidence type="ECO:0000256" key="5">
    <source>
        <dbReference type="ARBA" id="ARBA00023002"/>
    </source>
</evidence>
<dbReference type="Gene3D" id="3.40.830.10">
    <property type="entry name" value="LigB-like"/>
    <property type="match status" value="1"/>
</dbReference>
<dbReference type="PANTHER" id="PTHR30096:SF0">
    <property type="entry name" value="4,5-DOPA DIOXYGENASE EXTRADIOL-LIKE PROTEIN"/>
    <property type="match status" value="1"/>
</dbReference>
<dbReference type="InterPro" id="IPR014436">
    <property type="entry name" value="Extradiol_dOase_DODA"/>
</dbReference>
<evidence type="ECO:0000313" key="12">
    <source>
        <dbReference type="Proteomes" id="UP000447873"/>
    </source>
</evidence>
<evidence type="ECO:0000256" key="1">
    <source>
        <dbReference type="ARBA" id="ARBA00001947"/>
    </source>
</evidence>
<dbReference type="GO" id="GO:0008198">
    <property type="term" value="F:ferrous iron binding"/>
    <property type="evidence" value="ECO:0007669"/>
    <property type="project" value="InterPro"/>
</dbReference>
<keyword evidence="5" id="KW-0560">Oxidoreductase</keyword>
<dbReference type="PIRSF" id="PIRSF006157">
    <property type="entry name" value="Doxgns_DODA"/>
    <property type="match status" value="1"/>
</dbReference>
<dbReference type="OrthoDB" id="7396853at2759"/>
<comment type="caution">
    <text evidence="9">The sequence shown here is derived from an EMBL/GenBank/DDBJ whole genome shotgun (WGS) entry which is preliminary data.</text>
</comment>
<gene>
    <name evidence="9" type="ORF">BLS_001373</name>
    <name evidence="10" type="ORF">EG327_001115</name>
    <name evidence="8" type="ORF">EG328_001187</name>
</gene>
<keyword evidence="6" id="KW-0732">Signal</keyword>
<evidence type="ECO:0000259" key="7">
    <source>
        <dbReference type="Pfam" id="PF02900"/>
    </source>
</evidence>
<keyword evidence="13" id="KW-1185">Reference proteome</keyword>
<dbReference type="SUPFAM" id="SSF53213">
    <property type="entry name" value="LigB-like"/>
    <property type="match status" value="1"/>
</dbReference>
<dbReference type="AlphaFoldDB" id="A0A8H3V9Y7"/>
<evidence type="ECO:0000313" key="8">
    <source>
        <dbReference type="EMBL" id="KAE9978888.1"/>
    </source>
</evidence>
<evidence type="ECO:0000313" key="10">
    <source>
        <dbReference type="EMBL" id="KAE9990668.1"/>
    </source>
</evidence>
<evidence type="ECO:0000313" key="13">
    <source>
        <dbReference type="Proteomes" id="UP000490939"/>
    </source>
</evidence>
<comment type="cofactor">
    <cofactor evidence="1">
        <name>Zn(2+)</name>
        <dbReference type="ChEBI" id="CHEBI:29105"/>
    </cofactor>
</comment>
<dbReference type="Proteomes" id="UP000433883">
    <property type="component" value="Unassembled WGS sequence"/>
</dbReference>
<feature type="domain" description="Extradiol ring-cleavage dioxygenase class III enzyme subunit B" evidence="7">
    <location>
        <begin position="88"/>
        <end position="306"/>
    </location>
</feature>
<evidence type="ECO:0000313" key="11">
    <source>
        <dbReference type="Proteomes" id="UP000433883"/>
    </source>
</evidence>
<dbReference type="Proteomes" id="UP000447873">
    <property type="component" value="Unassembled WGS sequence"/>
</dbReference>
<feature type="signal peptide" evidence="6">
    <location>
        <begin position="1"/>
        <end position="22"/>
    </location>
</feature>
<protein>
    <recommendedName>
        <fullName evidence="7">Extradiol ring-cleavage dioxygenase class III enzyme subunit B domain-containing protein</fullName>
    </recommendedName>
</protein>
<name>A0A8H3V9Y7_VENIN</name>
<dbReference type="GO" id="GO:0016702">
    <property type="term" value="F:oxidoreductase activity, acting on single donors with incorporation of molecular oxygen, incorporation of two atoms of oxygen"/>
    <property type="evidence" value="ECO:0007669"/>
    <property type="project" value="UniProtKB-ARBA"/>
</dbReference>
<keyword evidence="4" id="KW-0862">Zinc</keyword>
<dbReference type="GO" id="GO:0008270">
    <property type="term" value="F:zinc ion binding"/>
    <property type="evidence" value="ECO:0007669"/>
    <property type="project" value="InterPro"/>
</dbReference>
<evidence type="ECO:0000256" key="2">
    <source>
        <dbReference type="ARBA" id="ARBA00007581"/>
    </source>
</evidence>
<dbReference type="Pfam" id="PF02900">
    <property type="entry name" value="LigB"/>
    <property type="match status" value="1"/>
</dbReference>
<dbReference type="EMBL" id="WNWS01000127">
    <property type="protein sequence ID" value="KAE9978888.1"/>
    <property type="molecule type" value="Genomic_DNA"/>
</dbReference>
<reference evidence="9 11" key="1">
    <citation type="submission" date="2019-11" db="EMBL/GenBank/DDBJ databases">
        <title>Venturia inaequalis Genome Resource.</title>
        <authorList>
            <person name="Lichtner F.J."/>
        </authorList>
    </citation>
    <scope>NUCLEOTIDE SEQUENCE [LARGE SCALE GENOMIC DNA]</scope>
    <source>
        <strain evidence="8 12">120213</strain>
        <strain evidence="9">Bline_iso_100314</strain>
        <strain evidence="10 13">DMI_063113</strain>
    </source>
</reference>
<proteinExistence type="inferred from homology"/>
<dbReference type="EMBL" id="WNWQ01000013">
    <property type="protein sequence ID" value="KAE9984800.1"/>
    <property type="molecule type" value="Genomic_DNA"/>
</dbReference>